<dbReference type="RefSeq" id="WP_167211220.1">
    <property type="nucleotide sequence ID" value="NZ_JAASRO010000001.1"/>
</dbReference>
<organism evidence="2 3">
    <name type="scientific">Kribbella shirazensis</name>
    <dbReference type="NCBI Taxonomy" id="1105143"/>
    <lineage>
        <taxon>Bacteria</taxon>
        <taxon>Bacillati</taxon>
        <taxon>Actinomycetota</taxon>
        <taxon>Actinomycetes</taxon>
        <taxon>Propionibacteriales</taxon>
        <taxon>Kribbellaceae</taxon>
        <taxon>Kribbella</taxon>
    </lineage>
</organism>
<name>A0A7X5VDX3_9ACTN</name>
<keyword evidence="1" id="KW-0812">Transmembrane</keyword>
<reference evidence="2 3" key="1">
    <citation type="submission" date="2020-03" db="EMBL/GenBank/DDBJ databases">
        <title>Sequencing the genomes of 1000 actinobacteria strains.</title>
        <authorList>
            <person name="Klenk H.-P."/>
        </authorList>
    </citation>
    <scope>NUCLEOTIDE SEQUENCE [LARGE SCALE GENOMIC DNA]</scope>
    <source>
        <strain evidence="2 3">DSM 45490</strain>
    </source>
</reference>
<gene>
    <name evidence="2" type="ORF">BJY22_005156</name>
</gene>
<sequence length="215" mass="22918">MVWITDKSQEWVEAAESETGHSTDAVWASELLRDDLMRWSRWWLGLAAFVGAFTAAGTAGSLGMALLVDGPGDMGSVIAVAGILVVAVVTLAICAVVLWRLHRSGRRLARALRWWLGLRAGMVPRGFAGWIAPRAVLFSPVVFLRVLTATLSGLIGIFGLSMIGYSVTEEAVLLLASTLWGLLGTASCVGQLGGVMRIVAGLADADPLWGRMRGR</sequence>
<keyword evidence="3" id="KW-1185">Reference proteome</keyword>
<evidence type="ECO:0000313" key="2">
    <source>
        <dbReference type="EMBL" id="NIK59439.1"/>
    </source>
</evidence>
<protein>
    <submittedName>
        <fullName evidence="2">Uncharacterized protein</fullName>
    </submittedName>
</protein>
<accession>A0A7X5VDX3</accession>
<dbReference type="EMBL" id="JAASRO010000001">
    <property type="protein sequence ID" value="NIK59439.1"/>
    <property type="molecule type" value="Genomic_DNA"/>
</dbReference>
<dbReference type="Proteomes" id="UP000555407">
    <property type="component" value="Unassembled WGS sequence"/>
</dbReference>
<feature type="transmembrane region" description="Helical" evidence="1">
    <location>
        <begin position="137"/>
        <end position="160"/>
    </location>
</feature>
<evidence type="ECO:0000256" key="1">
    <source>
        <dbReference type="SAM" id="Phobius"/>
    </source>
</evidence>
<feature type="transmembrane region" description="Helical" evidence="1">
    <location>
        <begin position="74"/>
        <end position="99"/>
    </location>
</feature>
<evidence type="ECO:0000313" key="3">
    <source>
        <dbReference type="Proteomes" id="UP000555407"/>
    </source>
</evidence>
<dbReference type="AlphaFoldDB" id="A0A7X5VDX3"/>
<keyword evidence="1" id="KW-0472">Membrane</keyword>
<proteinExistence type="predicted"/>
<feature type="transmembrane region" description="Helical" evidence="1">
    <location>
        <begin position="172"/>
        <end position="192"/>
    </location>
</feature>
<feature type="transmembrane region" description="Helical" evidence="1">
    <location>
        <begin position="42"/>
        <end position="68"/>
    </location>
</feature>
<keyword evidence="1" id="KW-1133">Transmembrane helix</keyword>
<comment type="caution">
    <text evidence="2">The sequence shown here is derived from an EMBL/GenBank/DDBJ whole genome shotgun (WGS) entry which is preliminary data.</text>
</comment>